<protein>
    <submittedName>
        <fullName evidence="1">Uncharacterized protein</fullName>
    </submittedName>
</protein>
<reference evidence="1" key="1">
    <citation type="submission" date="2022-07" db="EMBL/GenBank/DDBJ databases">
        <title>Phylogenomic reconstructions and comparative analyses of Kickxellomycotina fungi.</title>
        <authorList>
            <person name="Reynolds N.K."/>
            <person name="Stajich J.E."/>
            <person name="Barry K."/>
            <person name="Grigoriev I.V."/>
            <person name="Crous P."/>
            <person name="Smith M.E."/>
        </authorList>
    </citation>
    <scope>NUCLEOTIDE SEQUENCE</scope>
    <source>
        <strain evidence="1">CBS 109366</strain>
    </source>
</reference>
<accession>A0ACC1JT15</accession>
<sequence>MATHPQAAPRLVAPALSASAVRQLAPYIPQLLAMLGASGDAVRASALTVLELLTACAPDTLALHVAVAARSQPPASHAQRLAAELLRLLQPEQTAAIAAFLSCVERLAVLPHERLRAACVAARSAHAKALSAPALYPDAAAALRQPLAILDEDSRRDALLLLSPAESDFVALIPRLRELLGRLASPACAQAGDSGAAEQAWADVFRALAAPATQPLDRVCPALTGLAGLAAAIPIPVLADPAAPAYFAGAGSEVRVIGSKTRPKLLTLHLRTVTGAVVQDRYIVKGSEDIRIDESVMQAFIRLNRVAAGGPATAGRQLQLPVYNVVPTGVCGGLIQVVDGSQSLFGIYSQHAAAAGAAAADAPAQLPGLHEQATHCAQRVLRDAGLPATLPFAEWPAAVAARAYDALCQTVPPDLLYVRLAQGAQHSAHLFRLSRSVARSIGMASAAGYLLGLGDRHLDNLLLDVARGRLVQIDFNVGYDFGTVSHVPELVPFRMTPILAYLCGTPGHLDPEGAIAGRPFAASRVFLGAATATLQFARMDRGALVGAIVSRALVQPFAEWRWAEESWLRGPQPTRLDAAERLHGQLPLPRHLSPADRDVWASPRSVSIAEFVRRTALNPPSAFWPRRPLPADEQPPAEPPCGWRLARGAVDRVRARLDFYPMPGEPSAATAERQMIAVWEAAASTDRLARMYAGWAPWI</sequence>
<name>A0ACC1JT15_9FUNG</name>
<organism evidence="1 2">
    <name type="scientific">Coemansia nantahalensis</name>
    <dbReference type="NCBI Taxonomy" id="2789366"/>
    <lineage>
        <taxon>Eukaryota</taxon>
        <taxon>Fungi</taxon>
        <taxon>Fungi incertae sedis</taxon>
        <taxon>Zoopagomycota</taxon>
        <taxon>Kickxellomycotina</taxon>
        <taxon>Kickxellomycetes</taxon>
        <taxon>Kickxellales</taxon>
        <taxon>Kickxellaceae</taxon>
        <taxon>Coemansia</taxon>
    </lineage>
</organism>
<dbReference type="Proteomes" id="UP001140234">
    <property type="component" value="Unassembled WGS sequence"/>
</dbReference>
<keyword evidence="2" id="KW-1185">Reference proteome</keyword>
<comment type="caution">
    <text evidence="1">The sequence shown here is derived from an EMBL/GenBank/DDBJ whole genome shotgun (WGS) entry which is preliminary data.</text>
</comment>
<dbReference type="EMBL" id="JANBUJ010001623">
    <property type="protein sequence ID" value="KAJ2766700.1"/>
    <property type="molecule type" value="Genomic_DNA"/>
</dbReference>
<gene>
    <name evidence="1" type="ORF">IWQ57_004258</name>
</gene>
<evidence type="ECO:0000313" key="2">
    <source>
        <dbReference type="Proteomes" id="UP001140234"/>
    </source>
</evidence>
<evidence type="ECO:0000313" key="1">
    <source>
        <dbReference type="EMBL" id="KAJ2766700.1"/>
    </source>
</evidence>
<proteinExistence type="predicted"/>